<dbReference type="EMBL" id="SKFH01000011">
    <property type="protein sequence ID" value="TCZ72272.1"/>
    <property type="molecule type" value="Genomic_DNA"/>
</dbReference>
<comment type="caution">
    <text evidence="2">The sequence shown here is derived from an EMBL/GenBank/DDBJ whole genome shotgun (WGS) entry which is preliminary data.</text>
</comment>
<protein>
    <recommendedName>
        <fullName evidence="4">YtxH domain-containing protein</fullName>
    </recommendedName>
</protein>
<evidence type="ECO:0000256" key="1">
    <source>
        <dbReference type="SAM" id="SignalP"/>
    </source>
</evidence>
<feature type="chain" id="PRO_5020210829" description="YtxH domain-containing protein" evidence="1">
    <location>
        <begin position="22"/>
        <end position="61"/>
    </location>
</feature>
<evidence type="ECO:0000313" key="3">
    <source>
        <dbReference type="Proteomes" id="UP000295164"/>
    </source>
</evidence>
<keyword evidence="1" id="KW-0732">Signal</keyword>
<keyword evidence="3" id="KW-1185">Reference proteome</keyword>
<sequence length="61" mass="6192">MKKILLGALVCAAVAGIVAYAINPEKVTGAIDDLKKKADDLLGKAAEGYDSLKDQASGAMG</sequence>
<accession>A0A4R4E1E5</accession>
<evidence type="ECO:0008006" key="4">
    <source>
        <dbReference type="Google" id="ProtNLM"/>
    </source>
</evidence>
<gene>
    <name evidence="2" type="ORF">E0486_09290</name>
</gene>
<name>A0A4R4E1E5_9BACT</name>
<dbReference type="AlphaFoldDB" id="A0A4R4E1E5"/>
<proteinExistence type="predicted"/>
<reference evidence="2 3" key="1">
    <citation type="submission" date="2019-03" db="EMBL/GenBank/DDBJ databases">
        <authorList>
            <person name="Kim M.K.M."/>
        </authorList>
    </citation>
    <scope>NUCLEOTIDE SEQUENCE [LARGE SCALE GENOMIC DNA]</scope>
    <source>
        <strain evidence="2 3">17J68-15</strain>
    </source>
</reference>
<dbReference type="RefSeq" id="WP_131851886.1">
    <property type="nucleotide sequence ID" value="NZ_SKFH01000011.1"/>
</dbReference>
<evidence type="ECO:0000313" key="2">
    <source>
        <dbReference type="EMBL" id="TCZ72272.1"/>
    </source>
</evidence>
<dbReference type="Proteomes" id="UP000295164">
    <property type="component" value="Unassembled WGS sequence"/>
</dbReference>
<organism evidence="2 3">
    <name type="scientific">Flaviaesturariibacter aridisoli</name>
    <dbReference type="NCBI Taxonomy" id="2545761"/>
    <lineage>
        <taxon>Bacteria</taxon>
        <taxon>Pseudomonadati</taxon>
        <taxon>Bacteroidota</taxon>
        <taxon>Chitinophagia</taxon>
        <taxon>Chitinophagales</taxon>
        <taxon>Chitinophagaceae</taxon>
        <taxon>Flaviaestuariibacter</taxon>
    </lineage>
</organism>
<feature type="signal peptide" evidence="1">
    <location>
        <begin position="1"/>
        <end position="21"/>
    </location>
</feature>